<sequence>MCNDKNEDDESGGGQGDQGGHGTPPTYTPTNRPQRIQTDTPRSDEPPEEQEVSPYQFEEDSEPSLNDFDSFEELSNEYKLAHSEGKWFLFDHKGRFVGKFDTREAAKEEAFRRRPPLSSPHFGM</sequence>
<feature type="compositionally biased region" description="Acidic residues" evidence="1">
    <location>
        <begin position="46"/>
        <end position="62"/>
    </location>
</feature>
<feature type="region of interest" description="Disordered" evidence="1">
    <location>
        <begin position="1"/>
        <end position="68"/>
    </location>
</feature>
<evidence type="ECO:0000313" key="3">
    <source>
        <dbReference type="Proteomes" id="UP001213907"/>
    </source>
</evidence>
<reference evidence="2 3" key="1">
    <citation type="submission" date="2022-11" db="EMBL/GenBank/DDBJ databases">
        <authorList>
            <person name="Siebert D."/>
            <person name="Busche T."/>
            <person name="Saydam E."/>
            <person name="Kalinowski J."/>
            <person name="Ruckert C."/>
            <person name="Blombach B."/>
        </authorList>
    </citation>
    <scope>NUCLEOTIDE SEQUENCE [LARGE SCALE GENOMIC DNA]</scope>
    <source>
        <strain evidence="2 3">DSM 1083</strain>
    </source>
</reference>
<keyword evidence="3" id="KW-1185">Reference proteome</keyword>
<organism evidence="2 3">
    <name type="scientific">Afipia carboxydohydrogena</name>
    <name type="common">Pseudomonas carboxydohydrogena</name>
    <dbReference type="NCBI Taxonomy" id="290"/>
    <lineage>
        <taxon>Bacteria</taxon>
        <taxon>Pseudomonadati</taxon>
        <taxon>Pseudomonadota</taxon>
        <taxon>Alphaproteobacteria</taxon>
        <taxon>Hyphomicrobiales</taxon>
        <taxon>Nitrobacteraceae</taxon>
        <taxon>Afipia</taxon>
    </lineage>
</organism>
<feature type="compositionally biased region" description="Gly residues" evidence="1">
    <location>
        <begin position="12"/>
        <end position="22"/>
    </location>
</feature>
<protein>
    <submittedName>
        <fullName evidence="2">Uncharacterized protein</fullName>
    </submittedName>
</protein>
<feature type="compositionally biased region" description="Acidic residues" evidence="1">
    <location>
        <begin position="1"/>
        <end position="11"/>
    </location>
</feature>
<evidence type="ECO:0000256" key="1">
    <source>
        <dbReference type="SAM" id="MobiDB-lite"/>
    </source>
</evidence>
<dbReference type="EMBL" id="CP113162">
    <property type="protein sequence ID" value="WEF51009.1"/>
    <property type="molecule type" value="Genomic_DNA"/>
</dbReference>
<evidence type="ECO:0000313" key="2">
    <source>
        <dbReference type="EMBL" id="WEF51009.1"/>
    </source>
</evidence>
<dbReference type="RefSeq" id="WP_275246630.1">
    <property type="nucleotide sequence ID" value="NZ_BAABDX010000001.1"/>
</dbReference>
<feature type="compositionally biased region" description="Polar residues" evidence="1">
    <location>
        <begin position="31"/>
        <end position="40"/>
    </location>
</feature>
<dbReference type="Proteomes" id="UP001213907">
    <property type="component" value="Chromosome"/>
</dbReference>
<name>A0ABY8BLZ6_AFICR</name>
<proteinExistence type="predicted"/>
<accession>A0ABY8BLZ6</accession>
<gene>
    <name evidence="2" type="ORF">AFIC_002571</name>
</gene>